<dbReference type="InterPro" id="IPR008978">
    <property type="entry name" value="HSP20-like_chaperone"/>
</dbReference>
<evidence type="ECO:0000313" key="5">
    <source>
        <dbReference type="Proteomes" id="UP000654108"/>
    </source>
</evidence>
<dbReference type="AlphaFoldDB" id="A0A927IRH2"/>
<comment type="similarity">
    <text evidence="1 2">Belongs to the small heat shock protein (HSP20) family.</text>
</comment>
<keyword evidence="5" id="KW-1185">Reference proteome</keyword>
<evidence type="ECO:0000256" key="1">
    <source>
        <dbReference type="PROSITE-ProRule" id="PRU00285"/>
    </source>
</evidence>
<dbReference type="InterPro" id="IPR002068">
    <property type="entry name" value="A-crystallin/Hsp20_dom"/>
</dbReference>
<name>A0A927IRH2_9HYPH</name>
<dbReference type="InterPro" id="IPR031107">
    <property type="entry name" value="Small_HSP"/>
</dbReference>
<dbReference type="Pfam" id="PF00011">
    <property type="entry name" value="HSP20"/>
    <property type="match status" value="1"/>
</dbReference>
<evidence type="ECO:0000259" key="3">
    <source>
        <dbReference type="PROSITE" id="PS01031"/>
    </source>
</evidence>
<evidence type="ECO:0000313" key="4">
    <source>
        <dbReference type="EMBL" id="MBD8064414.1"/>
    </source>
</evidence>
<dbReference type="RefSeq" id="WP_191772509.1">
    <property type="nucleotide sequence ID" value="NZ_JACYFU010000001.1"/>
</dbReference>
<accession>A0A927IRH2</accession>
<dbReference type="PROSITE" id="PS01031">
    <property type="entry name" value="SHSP"/>
    <property type="match status" value="1"/>
</dbReference>
<sequence>MNEMTTPTLAPFAALRSRMDRLFDEMTRDFPSPSLRATEFLPEAELSEADQAFNLKLELPGIDEKDIKITTEDRTITISGEKRKSREGGNGGRFESEFSYGAFSRSFTAPFAIDPEKVEARFLNGVLTITMTKPADYVGKQRQIQIRH</sequence>
<dbReference type="PANTHER" id="PTHR11527">
    <property type="entry name" value="HEAT-SHOCK PROTEIN 20 FAMILY MEMBER"/>
    <property type="match status" value="1"/>
</dbReference>
<protein>
    <submittedName>
        <fullName evidence="4">Hsp20/alpha crystallin family protein</fullName>
    </submittedName>
</protein>
<dbReference type="Gene3D" id="2.60.40.790">
    <property type="match status" value="1"/>
</dbReference>
<gene>
    <name evidence="4" type="ORF">IC608_02850</name>
</gene>
<organism evidence="4 5">
    <name type="scientific">Devosia oryzisoli</name>
    <dbReference type="NCBI Taxonomy" id="2774138"/>
    <lineage>
        <taxon>Bacteria</taxon>
        <taxon>Pseudomonadati</taxon>
        <taxon>Pseudomonadota</taxon>
        <taxon>Alphaproteobacteria</taxon>
        <taxon>Hyphomicrobiales</taxon>
        <taxon>Devosiaceae</taxon>
        <taxon>Devosia</taxon>
    </lineage>
</organism>
<dbReference type="Proteomes" id="UP000654108">
    <property type="component" value="Unassembled WGS sequence"/>
</dbReference>
<dbReference type="CDD" id="cd06464">
    <property type="entry name" value="ACD_sHsps-like"/>
    <property type="match status" value="1"/>
</dbReference>
<evidence type="ECO:0000256" key="2">
    <source>
        <dbReference type="RuleBase" id="RU003616"/>
    </source>
</evidence>
<reference evidence="4" key="1">
    <citation type="submission" date="2020-09" db="EMBL/GenBank/DDBJ databases">
        <title>Genome seq and assembly of Devosia sp.</title>
        <authorList>
            <person name="Chhetri G."/>
        </authorList>
    </citation>
    <scope>NUCLEOTIDE SEQUENCE</scope>
    <source>
        <strain evidence="4">PTR5</strain>
    </source>
</reference>
<dbReference type="EMBL" id="JACYFU010000001">
    <property type="protein sequence ID" value="MBD8064414.1"/>
    <property type="molecule type" value="Genomic_DNA"/>
</dbReference>
<dbReference type="SUPFAM" id="SSF49764">
    <property type="entry name" value="HSP20-like chaperones"/>
    <property type="match status" value="1"/>
</dbReference>
<proteinExistence type="inferred from homology"/>
<feature type="domain" description="SHSP" evidence="3">
    <location>
        <begin position="35"/>
        <end position="148"/>
    </location>
</feature>
<comment type="caution">
    <text evidence="4">The sequence shown here is derived from an EMBL/GenBank/DDBJ whole genome shotgun (WGS) entry which is preliminary data.</text>
</comment>